<dbReference type="InParanoid" id="B4JJC3"/>
<sequence>MTIESGSGSGAGPHLPIGEPNSSFEANTLTHESYQFPADALHQQQPNDFPIYYQPAGTEQQLEQQNVPFIATTAEEVPAEQAASVDPLDKRLAVIQRTVDFIDEIFRNRQKDNLWSALVLQRKLVEVRNYFQSEKQLNTSETAHSDSTALLKSIDQRLAGLVPNIDSVNRFIDVNHDPMGFDLFNKLRHWFLGGQSNAKDPANIDGERGEIAAKLKRSYQTLNKETTSPCIFKYRRVDDTFPEFMPNDADDYGHMANPRQHQENNSNQTQKRLSIFSAPQSRHMRVRNTQIPVSIDLPDTEEQHHNESKMYQAFADRLGENTVSPSRNDFGCGTSAARPNLLYSDAVRFGTNGFKADLNYPRPSSSSSSSDARLNGHAGNMYAKGIIRNSVIRLEEQRHEHNQYINLINNLFLHDRERSLTRRPITSRDSEKPQPLASLQRISPHDDEWRRDLKQGKLQPHASITSERAQYAKLLEREEQKQKLYPLIKKPLTHEFVQCAHITDQTIPSDVSKSMGKDFDQNGLRETSTQMMLPNLSRTKAVQQRHSNSIYFADNYAELFKEKCDLVNQETNHAKKLVLQEANKVTEERRASEQELRESLTKRRFLTQTLFVLEKQPEYGAEDNMPEIIPLTDDHQKQYNELIYGKPDKVLISKFSLSIKREDIRTLTGSCWLNDEVINFYMNLLTDRSQRKDTLPSVYAMNTFFVPRLLQGYSNVRRWTRKVDIFSKDIIPVPVHVSNVHWCMAIIHMKNKTIHFYDSMGKPNWEVLNALERYLQEESLDKRKKPFDTSDFLIENVKDVPHQTNGSDCGVFSCMTAEYITRNKPLTFSQENMEYFRKKMVLEICGGELWM</sequence>
<keyword evidence="5" id="KW-0175">Coiled coil</keyword>
<dbReference type="PANTHER" id="PTHR12606">
    <property type="entry name" value="SENTRIN/SUMO-SPECIFIC PROTEASE"/>
    <property type="match status" value="1"/>
</dbReference>
<feature type="domain" description="Ubiquitin-like protease family profile" evidence="7">
    <location>
        <begin position="657"/>
        <end position="820"/>
    </location>
</feature>
<evidence type="ECO:0000256" key="2">
    <source>
        <dbReference type="ARBA" id="ARBA00022670"/>
    </source>
</evidence>
<dbReference type="GO" id="GO:0016929">
    <property type="term" value="F:deSUMOylase activity"/>
    <property type="evidence" value="ECO:0007669"/>
    <property type="project" value="TreeGrafter"/>
</dbReference>
<dbReference type="STRING" id="7222.B4JJC3"/>
<feature type="compositionally biased region" description="Basic and acidic residues" evidence="6">
    <location>
        <begin position="423"/>
        <end position="432"/>
    </location>
</feature>
<dbReference type="PhylomeDB" id="B4JJC3"/>
<dbReference type="EMBL" id="CH916370">
    <property type="protein sequence ID" value="EDV99675.1"/>
    <property type="molecule type" value="Genomic_DNA"/>
</dbReference>
<evidence type="ECO:0000313" key="9">
    <source>
        <dbReference type="Proteomes" id="UP000001070"/>
    </source>
</evidence>
<evidence type="ECO:0000256" key="5">
    <source>
        <dbReference type="SAM" id="Coils"/>
    </source>
</evidence>
<evidence type="ECO:0000313" key="8">
    <source>
        <dbReference type="EMBL" id="EDV99675.1"/>
    </source>
</evidence>
<dbReference type="HOGENOM" id="CLU_010898_0_0_1"/>
<dbReference type="OMA" id="FIPWTDA"/>
<dbReference type="GO" id="GO:0005634">
    <property type="term" value="C:nucleus"/>
    <property type="evidence" value="ECO:0007669"/>
    <property type="project" value="TreeGrafter"/>
</dbReference>
<dbReference type="Gene3D" id="3.40.395.10">
    <property type="entry name" value="Adenoviral Proteinase, Chain A"/>
    <property type="match status" value="1"/>
</dbReference>
<dbReference type="InterPro" id="IPR038765">
    <property type="entry name" value="Papain-like_cys_pep_sf"/>
</dbReference>
<dbReference type="GO" id="GO:0006508">
    <property type="term" value="P:proteolysis"/>
    <property type="evidence" value="ECO:0007669"/>
    <property type="project" value="UniProtKB-KW"/>
</dbReference>
<organism evidence="9">
    <name type="scientific">Drosophila grimshawi</name>
    <name type="common">Hawaiian fruit fly</name>
    <name type="synonym">Idiomyia grimshawi</name>
    <dbReference type="NCBI Taxonomy" id="7222"/>
    <lineage>
        <taxon>Eukaryota</taxon>
        <taxon>Metazoa</taxon>
        <taxon>Ecdysozoa</taxon>
        <taxon>Arthropoda</taxon>
        <taxon>Hexapoda</taxon>
        <taxon>Insecta</taxon>
        <taxon>Pterygota</taxon>
        <taxon>Neoptera</taxon>
        <taxon>Endopterygota</taxon>
        <taxon>Diptera</taxon>
        <taxon>Brachycera</taxon>
        <taxon>Muscomorpha</taxon>
        <taxon>Ephydroidea</taxon>
        <taxon>Drosophilidae</taxon>
        <taxon>Drosophila</taxon>
        <taxon>Hawaiian Drosophila</taxon>
    </lineage>
</organism>
<keyword evidence="3" id="KW-0378">Hydrolase</keyword>
<evidence type="ECO:0000256" key="6">
    <source>
        <dbReference type="SAM" id="MobiDB-lite"/>
    </source>
</evidence>
<protein>
    <submittedName>
        <fullName evidence="8">GH12462</fullName>
    </submittedName>
</protein>
<feature type="region of interest" description="Disordered" evidence="6">
    <location>
        <begin position="1"/>
        <end position="24"/>
    </location>
</feature>
<gene>
    <name evidence="8" type="primary">Dgri\GH12462</name>
    <name evidence="8" type="ORF">Dgri_GH12462</name>
</gene>
<comment type="similarity">
    <text evidence="1">Belongs to the peptidase C48 family.</text>
</comment>
<feature type="coiled-coil region" evidence="5">
    <location>
        <begin position="575"/>
        <end position="602"/>
    </location>
</feature>
<dbReference type="KEGG" id="dgr:6564470"/>
<dbReference type="GO" id="GO:0060255">
    <property type="term" value="P:regulation of macromolecule metabolic process"/>
    <property type="evidence" value="ECO:0007669"/>
    <property type="project" value="UniProtKB-ARBA"/>
</dbReference>
<keyword evidence="4" id="KW-0788">Thiol protease</keyword>
<dbReference type="PROSITE" id="PS50600">
    <property type="entry name" value="ULP_PROTEASE"/>
    <property type="match status" value="1"/>
</dbReference>
<dbReference type="AlphaFoldDB" id="B4JJC3"/>
<dbReference type="FunFam" id="3.40.395.10:FF:000001">
    <property type="entry name" value="Sentrin-specific protease 1"/>
    <property type="match status" value="1"/>
</dbReference>
<dbReference type="OrthoDB" id="1939479at2759"/>
<name>B4JJC3_DROGR</name>
<evidence type="ECO:0000256" key="4">
    <source>
        <dbReference type="ARBA" id="ARBA00022807"/>
    </source>
</evidence>
<dbReference type="eggNOG" id="KOG0778">
    <property type="taxonomic scope" value="Eukaryota"/>
</dbReference>
<evidence type="ECO:0000256" key="1">
    <source>
        <dbReference type="ARBA" id="ARBA00005234"/>
    </source>
</evidence>
<reference evidence="8 9" key="1">
    <citation type="journal article" date="2007" name="Nature">
        <title>Evolution of genes and genomes on the Drosophila phylogeny.</title>
        <authorList>
            <consortium name="Drosophila 12 Genomes Consortium"/>
            <person name="Clark A.G."/>
            <person name="Eisen M.B."/>
            <person name="Smith D.R."/>
            <person name="Bergman C.M."/>
            <person name="Oliver B."/>
            <person name="Markow T.A."/>
            <person name="Kaufman T.C."/>
            <person name="Kellis M."/>
            <person name="Gelbart W."/>
            <person name="Iyer V.N."/>
            <person name="Pollard D.A."/>
            <person name="Sackton T.B."/>
            <person name="Larracuente A.M."/>
            <person name="Singh N.D."/>
            <person name="Abad J.P."/>
            <person name="Abt D.N."/>
            <person name="Adryan B."/>
            <person name="Aguade M."/>
            <person name="Akashi H."/>
            <person name="Anderson W.W."/>
            <person name="Aquadro C.F."/>
            <person name="Ardell D.H."/>
            <person name="Arguello R."/>
            <person name="Artieri C.G."/>
            <person name="Barbash D.A."/>
            <person name="Barker D."/>
            <person name="Barsanti P."/>
            <person name="Batterham P."/>
            <person name="Batzoglou S."/>
            <person name="Begun D."/>
            <person name="Bhutkar A."/>
            <person name="Blanco E."/>
            <person name="Bosak S.A."/>
            <person name="Bradley R.K."/>
            <person name="Brand A.D."/>
            <person name="Brent M.R."/>
            <person name="Brooks A.N."/>
            <person name="Brown R.H."/>
            <person name="Butlin R.K."/>
            <person name="Caggese C."/>
            <person name="Calvi B.R."/>
            <person name="Bernardo de Carvalho A."/>
            <person name="Caspi A."/>
            <person name="Castrezana S."/>
            <person name="Celniker S.E."/>
            <person name="Chang J.L."/>
            <person name="Chapple C."/>
            <person name="Chatterji S."/>
            <person name="Chinwalla A."/>
            <person name="Civetta A."/>
            <person name="Clifton S.W."/>
            <person name="Comeron J.M."/>
            <person name="Costello J.C."/>
            <person name="Coyne J.A."/>
            <person name="Daub J."/>
            <person name="David R.G."/>
            <person name="Delcher A.L."/>
            <person name="Delehaunty K."/>
            <person name="Do C.B."/>
            <person name="Ebling H."/>
            <person name="Edwards K."/>
            <person name="Eickbush T."/>
            <person name="Evans J.D."/>
            <person name="Filipski A."/>
            <person name="Findeiss S."/>
            <person name="Freyhult E."/>
            <person name="Fulton L."/>
            <person name="Fulton R."/>
            <person name="Garcia A.C."/>
            <person name="Gardiner A."/>
            <person name="Garfield D.A."/>
            <person name="Garvin B.E."/>
            <person name="Gibson G."/>
            <person name="Gilbert D."/>
            <person name="Gnerre S."/>
            <person name="Godfrey J."/>
            <person name="Good R."/>
            <person name="Gotea V."/>
            <person name="Gravely B."/>
            <person name="Greenberg A.J."/>
            <person name="Griffiths-Jones S."/>
            <person name="Gross S."/>
            <person name="Guigo R."/>
            <person name="Gustafson E.A."/>
            <person name="Haerty W."/>
            <person name="Hahn M.W."/>
            <person name="Halligan D.L."/>
            <person name="Halpern A.L."/>
            <person name="Halter G.M."/>
            <person name="Han M.V."/>
            <person name="Heger A."/>
            <person name="Hillier L."/>
            <person name="Hinrichs A.S."/>
            <person name="Holmes I."/>
            <person name="Hoskins R.A."/>
            <person name="Hubisz M.J."/>
            <person name="Hultmark D."/>
            <person name="Huntley M.A."/>
            <person name="Jaffe D.B."/>
            <person name="Jagadeeshan S."/>
            <person name="Jeck W.R."/>
            <person name="Johnson J."/>
            <person name="Jones C.D."/>
            <person name="Jordan W.C."/>
            <person name="Karpen G.H."/>
            <person name="Kataoka E."/>
            <person name="Keightley P.D."/>
            <person name="Kheradpour P."/>
            <person name="Kirkness E.F."/>
            <person name="Koerich L.B."/>
            <person name="Kristiansen K."/>
            <person name="Kudrna D."/>
            <person name="Kulathinal R.J."/>
            <person name="Kumar S."/>
            <person name="Kwok R."/>
            <person name="Lander E."/>
            <person name="Langley C.H."/>
            <person name="Lapoint R."/>
            <person name="Lazzaro B.P."/>
            <person name="Lee S.J."/>
            <person name="Levesque L."/>
            <person name="Li R."/>
            <person name="Lin C.F."/>
            <person name="Lin M.F."/>
            <person name="Lindblad-Toh K."/>
            <person name="Llopart A."/>
            <person name="Long M."/>
            <person name="Low L."/>
            <person name="Lozovsky E."/>
            <person name="Lu J."/>
            <person name="Luo M."/>
            <person name="Machado C.A."/>
            <person name="Makalowski W."/>
            <person name="Marzo M."/>
            <person name="Matsuda M."/>
            <person name="Matzkin L."/>
            <person name="McAllister B."/>
            <person name="McBride C.S."/>
            <person name="McKernan B."/>
            <person name="McKernan K."/>
            <person name="Mendez-Lago M."/>
            <person name="Minx P."/>
            <person name="Mollenhauer M.U."/>
            <person name="Montooth K."/>
            <person name="Mount S.M."/>
            <person name="Mu X."/>
            <person name="Myers E."/>
            <person name="Negre B."/>
            <person name="Newfeld S."/>
            <person name="Nielsen R."/>
            <person name="Noor M.A."/>
            <person name="O'Grady P."/>
            <person name="Pachter L."/>
            <person name="Papaceit M."/>
            <person name="Parisi M.J."/>
            <person name="Parisi M."/>
            <person name="Parts L."/>
            <person name="Pedersen J.S."/>
            <person name="Pesole G."/>
            <person name="Phillippy A.M."/>
            <person name="Ponting C.P."/>
            <person name="Pop M."/>
            <person name="Porcelli D."/>
            <person name="Powell J.R."/>
            <person name="Prohaska S."/>
            <person name="Pruitt K."/>
            <person name="Puig M."/>
            <person name="Quesneville H."/>
            <person name="Ram K.R."/>
            <person name="Rand D."/>
            <person name="Rasmussen M.D."/>
            <person name="Reed L.K."/>
            <person name="Reenan R."/>
            <person name="Reily A."/>
            <person name="Remington K.A."/>
            <person name="Rieger T.T."/>
            <person name="Ritchie M.G."/>
            <person name="Robin C."/>
            <person name="Rogers Y.H."/>
            <person name="Rohde C."/>
            <person name="Rozas J."/>
            <person name="Rubenfield M.J."/>
            <person name="Ruiz A."/>
            <person name="Russo S."/>
            <person name="Salzberg S.L."/>
            <person name="Sanchez-Gracia A."/>
            <person name="Saranga D.J."/>
            <person name="Sato H."/>
            <person name="Schaeffer S.W."/>
            <person name="Schatz M.C."/>
            <person name="Schlenke T."/>
            <person name="Schwartz R."/>
            <person name="Segarra C."/>
            <person name="Singh R.S."/>
            <person name="Sirot L."/>
            <person name="Sirota M."/>
            <person name="Sisneros N.B."/>
            <person name="Smith C.D."/>
            <person name="Smith T.F."/>
            <person name="Spieth J."/>
            <person name="Stage D.E."/>
            <person name="Stark A."/>
            <person name="Stephan W."/>
            <person name="Strausberg R.L."/>
            <person name="Strempel S."/>
            <person name="Sturgill D."/>
            <person name="Sutton G."/>
            <person name="Sutton G.G."/>
            <person name="Tao W."/>
            <person name="Teichmann S."/>
            <person name="Tobari Y.N."/>
            <person name="Tomimura Y."/>
            <person name="Tsolas J.M."/>
            <person name="Valente V.L."/>
            <person name="Venter E."/>
            <person name="Venter J.C."/>
            <person name="Vicario S."/>
            <person name="Vieira F.G."/>
            <person name="Vilella A.J."/>
            <person name="Villasante A."/>
            <person name="Walenz B."/>
            <person name="Wang J."/>
            <person name="Wasserman M."/>
            <person name="Watts T."/>
            <person name="Wilson D."/>
            <person name="Wilson R.K."/>
            <person name="Wing R.A."/>
            <person name="Wolfner M.F."/>
            <person name="Wong A."/>
            <person name="Wong G.K."/>
            <person name="Wu C.I."/>
            <person name="Wu G."/>
            <person name="Yamamoto D."/>
            <person name="Yang H.P."/>
            <person name="Yang S.P."/>
            <person name="Yorke J.A."/>
            <person name="Yoshida K."/>
            <person name="Zdobnov E."/>
            <person name="Zhang P."/>
            <person name="Zhang Y."/>
            <person name="Zimin A.V."/>
            <person name="Baldwin J."/>
            <person name="Abdouelleil A."/>
            <person name="Abdulkadir J."/>
            <person name="Abebe A."/>
            <person name="Abera B."/>
            <person name="Abreu J."/>
            <person name="Acer S.C."/>
            <person name="Aftuck L."/>
            <person name="Alexander A."/>
            <person name="An P."/>
            <person name="Anderson E."/>
            <person name="Anderson S."/>
            <person name="Arachi H."/>
            <person name="Azer M."/>
            <person name="Bachantsang P."/>
            <person name="Barry A."/>
            <person name="Bayul T."/>
            <person name="Berlin A."/>
            <person name="Bessette D."/>
            <person name="Bloom T."/>
            <person name="Blye J."/>
            <person name="Boguslavskiy L."/>
            <person name="Bonnet C."/>
            <person name="Boukhgalter B."/>
            <person name="Bourzgui I."/>
            <person name="Brown A."/>
            <person name="Cahill P."/>
            <person name="Channer S."/>
            <person name="Cheshatsang Y."/>
            <person name="Chuda L."/>
            <person name="Citroen M."/>
            <person name="Collymore A."/>
            <person name="Cooke P."/>
            <person name="Costello M."/>
            <person name="D'Aco K."/>
            <person name="Daza R."/>
            <person name="De Haan G."/>
            <person name="DeGray S."/>
            <person name="DeMaso C."/>
            <person name="Dhargay N."/>
            <person name="Dooley K."/>
            <person name="Dooley E."/>
            <person name="Doricent M."/>
            <person name="Dorje P."/>
            <person name="Dorjee K."/>
            <person name="Dupes A."/>
            <person name="Elong R."/>
            <person name="Falk J."/>
            <person name="Farina A."/>
            <person name="Faro S."/>
            <person name="Ferguson D."/>
            <person name="Fisher S."/>
            <person name="Foley C.D."/>
            <person name="Franke A."/>
            <person name="Friedrich D."/>
            <person name="Gadbois L."/>
            <person name="Gearin G."/>
            <person name="Gearin C.R."/>
            <person name="Giannoukos G."/>
            <person name="Goode T."/>
            <person name="Graham J."/>
            <person name="Grandbois E."/>
            <person name="Grewal S."/>
            <person name="Gyaltsen K."/>
            <person name="Hafez N."/>
            <person name="Hagos B."/>
            <person name="Hall J."/>
            <person name="Henson C."/>
            <person name="Hollinger A."/>
            <person name="Honan T."/>
            <person name="Huard M.D."/>
            <person name="Hughes L."/>
            <person name="Hurhula B."/>
            <person name="Husby M.E."/>
            <person name="Kamat A."/>
            <person name="Kanga B."/>
            <person name="Kashin S."/>
            <person name="Khazanovich D."/>
            <person name="Kisner P."/>
            <person name="Lance K."/>
            <person name="Lara M."/>
            <person name="Lee W."/>
            <person name="Lennon N."/>
            <person name="Letendre F."/>
            <person name="LeVine R."/>
            <person name="Lipovsky A."/>
            <person name="Liu X."/>
            <person name="Liu J."/>
            <person name="Liu S."/>
            <person name="Lokyitsang T."/>
            <person name="Lokyitsang Y."/>
            <person name="Lubonja R."/>
            <person name="Lui A."/>
            <person name="MacDonald P."/>
            <person name="Magnisalis V."/>
            <person name="Maru K."/>
            <person name="Matthews C."/>
            <person name="McCusker W."/>
            <person name="McDonough S."/>
            <person name="Mehta T."/>
            <person name="Meldrim J."/>
            <person name="Meneus L."/>
            <person name="Mihai O."/>
            <person name="Mihalev A."/>
            <person name="Mihova T."/>
            <person name="Mittelman R."/>
            <person name="Mlenga V."/>
            <person name="Montmayeur A."/>
            <person name="Mulrain L."/>
            <person name="Navidi A."/>
            <person name="Naylor J."/>
            <person name="Negash T."/>
            <person name="Nguyen T."/>
            <person name="Nguyen N."/>
            <person name="Nicol R."/>
            <person name="Norbu C."/>
            <person name="Norbu N."/>
            <person name="Novod N."/>
            <person name="O'Neill B."/>
            <person name="Osman S."/>
            <person name="Markiewicz E."/>
            <person name="Oyono O.L."/>
            <person name="Patti C."/>
            <person name="Phunkhang P."/>
            <person name="Pierre F."/>
            <person name="Priest M."/>
            <person name="Raghuraman S."/>
            <person name="Rege F."/>
            <person name="Reyes R."/>
            <person name="Rise C."/>
            <person name="Rogov P."/>
            <person name="Ross K."/>
            <person name="Ryan E."/>
            <person name="Settipalli S."/>
            <person name="Shea T."/>
            <person name="Sherpa N."/>
            <person name="Shi L."/>
            <person name="Shih D."/>
            <person name="Sparrow T."/>
            <person name="Spaulding J."/>
            <person name="Stalker J."/>
            <person name="Stange-Thomann N."/>
            <person name="Stavropoulos S."/>
            <person name="Stone C."/>
            <person name="Strader C."/>
            <person name="Tesfaye S."/>
            <person name="Thomson T."/>
            <person name="Thoulutsang Y."/>
            <person name="Thoulutsang D."/>
            <person name="Topham K."/>
            <person name="Topping I."/>
            <person name="Tsamla T."/>
            <person name="Vassiliev H."/>
            <person name="Vo A."/>
            <person name="Wangchuk T."/>
            <person name="Wangdi T."/>
            <person name="Weiand M."/>
            <person name="Wilkinson J."/>
            <person name="Wilson A."/>
            <person name="Yadav S."/>
            <person name="Young G."/>
            <person name="Yu Q."/>
            <person name="Zembek L."/>
            <person name="Zhong D."/>
            <person name="Zimmer A."/>
            <person name="Zwirko Z."/>
            <person name="Jaffe D.B."/>
            <person name="Alvarez P."/>
            <person name="Brockman W."/>
            <person name="Butler J."/>
            <person name="Chin C."/>
            <person name="Gnerre S."/>
            <person name="Grabherr M."/>
            <person name="Kleber M."/>
            <person name="Mauceli E."/>
            <person name="MacCallum I."/>
        </authorList>
    </citation>
    <scope>NUCLEOTIDE SEQUENCE [LARGE SCALE GENOMIC DNA]</scope>
    <source>
        <strain evidence="9">Tucson 15287-2541.00</strain>
    </source>
</reference>
<keyword evidence="9" id="KW-1185">Reference proteome</keyword>
<dbReference type="SUPFAM" id="SSF54001">
    <property type="entry name" value="Cysteine proteinases"/>
    <property type="match status" value="1"/>
</dbReference>
<dbReference type="SMR" id="B4JJC3"/>
<keyword evidence="2" id="KW-0645">Protease</keyword>
<dbReference type="InterPro" id="IPR003653">
    <property type="entry name" value="Peptidase_C48_C"/>
</dbReference>
<evidence type="ECO:0000256" key="3">
    <source>
        <dbReference type="ARBA" id="ARBA00022801"/>
    </source>
</evidence>
<evidence type="ECO:0000259" key="7">
    <source>
        <dbReference type="PROSITE" id="PS50600"/>
    </source>
</evidence>
<dbReference type="Pfam" id="PF02902">
    <property type="entry name" value="Peptidase_C48"/>
    <property type="match status" value="1"/>
</dbReference>
<dbReference type="GO" id="GO:0016926">
    <property type="term" value="P:protein desumoylation"/>
    <property type="evidence" value="ECO:0007669"/>
    <property type="project" value="TreeGrafter"/>
</dbReference>
<dbReference type="Proteomes" id="UP000001070">
    <property type="component" value="Unassembled WGS sequence"/>
</dbReference>
<dbReference type="GO" id="GO:0080090">
    <property type="term" value="P:regulation of primary metabolic process"/>
    <property type="evidence" value="ECO:0007669"/>
    <property type="project" value="UniProtKB-ARBA"/>
</dbReference>
<proteinExistence type="inferred from homology"/>
<accession>B4JJC3</accession>
<feature type="region of interest" description="Disordered" evidence="6">
    <location>
        <begin position="423"/>
        <end position="447"/>
    </location>
</feature>
<dbReference type="PANTHER" id="PTHR12606:SF141">
    <property type="entry name" value="GH15225P-RELATED"/>
    <property type="match status" value="1"/>
</dbReference>